<evidence type="ECO:0000256" key="1">
    <source>
        <dbReference type="SAM" id="MobiDB-lite"/>
    </source>
</evidence>
<dbReference type="AlphaFoldDB" id="A0A835XEJ3"/>
<feature type="compositionally biased region" description="Gly residues" evidence="1">
    <location>
        <begin position="234"/>
        <end position="254"/>
    </location>
</feature>
<dbReference type="InterPro" id="IPR007434">
    <property type="entry name" value="FemAB-like"/>
</dbReference>
<dbReference type="SUPFAM" id="SSF55729">
    <property type="entry name" value="Acyl-CoA N-acyltransferases (Nat)"/>
    <property type="match status" value="1"/>
</dbReference>
<gene>
    <name evidence="2" type="ORF">HYH03_018819</name>
</gene>
<feature type="region of interest" description="Disordered" evidence="1">
    <location>
        <begin position="222"/>
        <end position="255"/>
    </location>
</feature>
<protein>
    <submittedName>
        <fullName evidence="2">Uncharacterized protein</fullName>
    </submittedName>
</protein>
<dbReference type="PANTHER" id="PTHR47017:SF1">
    <property type="entry name" value="ACYL-COA"/>
    <property type="match status" value="1"/>
</dbReference>
<dbReference type="EMBL" id="JAEHOE010000240">
    <property type="protein sequence ID" value="KAG2482236.1"/>
    <property type="molecule type" value="Genomic_DNA"/>
</dbReference>
<keyword evidence="3" id="KW-1185">Reference proteome</keyword>
<reference evidence="2" key="1">
    <citation type="journal article" date="2020" name="bioRxiv">
        <title>Comparative genomics of Chlamydomonas.</title>
        <authorList>
            <person name="Craig R.J."/>
            <person name="Hasan A.R."/>
            <person name="Ness R.W."/>
            <person name="Keightley P.D."/>
        </authorList>
    </citation>
    <scope>NUCLEOTIDE SEQUENCE</scope>
    <source>
        <strain evidence="2">CCAP 11/70</strain>
    </source>
</reference>
<sequence length="665" mass="69518">MHRPLQRAPRSGARPHSRRIQRASSVPCSALPRSAAELWSCAVAVSEQALARLGLRRPGPRESAGLDGVQQDQARAAGAPAPASSSAPASAAPTAAPASASAPASVTTPAAAAPSADGATAGGREEAEAGERGGLAAASGGGGGGGGARGVRLEVRVVDSISKVPQAEWDAVVGGGPGGELNPFLMWAFLHALEESGSAAPRTGWLPQHVIVREVPYADGGGVPGEGAASSNGNGNGHNGNGNGNGNGHNGNGNGSAVRGGRLVGCVPMYLKGHSNGEYVFDQSWADAASRLGIRYYPKLQAAVPFTPVTGPRLCVDGGLPPSQRAAVVRAMAQALINAADTLDLSGLHLTFTTAEEWAVLGEMGFQQRLGIQFWWQNEGYASFDAFLGELKQSKRKSIRQERKSVAAAGLDVHRLPGGALRPAHWDRFYDFYTDTVDRKWGNAYLTRDFFQRLGETMPERVLLVAASDRGSDPASAPSALAAAALNLVGSHALFGRNWGAAPGREVRNLHFELCYYQALEEAIARGLPRVEAGAQGEHKLQRGYLPSFTYSCHYLRDPALSGAVGRFLNRERGDIQYTLQVMSLQGSPYKRERTVMSLQGSPYKRERTVQALLGKLRAHSSLSSLSSADLASADEGGPMEESAGGGGQGESAGVAQAAVRAEAE</sequence>
<dbReference type="Gene3D" id="3.40.630.30">
    <property type="match status" value="1"/>
</dbReference>
<accession>A0A835XEJ3</accession>
<proteinExistence type="predicted"/>
<organism evidence="2 3">
    <name type="scientific">Edaphochlamys debaryana</name>
    <dbReference type="NCBI Taxonomy" id="47281"/>
    <lineage>
        <taxon>Eukaryota</taxon>
        <taxon>Viridiplantae</taxon>
        <taxon>Chlorophyta</taxon>
        <taxon>core chlorophytes</taxon>
        <taxon>Chlorophyceae</taxon>
        <taxon>CS clade</taxon>
        <taxon>Chlamydomonadales</taxon>
        <taxon>Chlamydomonadales incertae sedis</taxon>
        <taxon>Edaphochlamys</taxon>
    </lineage>
</organism>
<dbReference type="OrthoDB" id="1946at2759"/>
<evidence type="ECO:0000313" key="2">
    <source>
        <dbReference type="EMBL" id="KAG2482236.1"/>
    </source>
</evidence>
<dbReference type="PANTHER" id="PTHR47017">
    <property type="entry name" value="ACYL-COA"/>
    <property type="match status" value="1"/>
</dbReference>
<comment type="caution">
    <text evidence="2">The sequence shown here is derived from an EMBL/GenBank/DDBJ whole genome shotgun (WGS) entry which is preliminary data.</text>
</comment>
<evidence type="ECO:0000313" key="3">
    <source>
        <dbReference type="Proteomes" id="UP000612055"/>
    </source>
</evidence>
<feature type="compositionally biased region" description="Low complexity" evidence="1">
    <location>
        <begin position="652"/>
        <end position="665"/>
    </location>
</feature>
<feature type="region of interest" description="Disordered" evidence="1">
    <location>
        <begin position="627"/>
        <end position="665"/>
    </location>
</feature>
<feature type="compositionally biased region" description="Low complexity" evidence="1">
    <location>
        <begin position="76"/>
        <end position="119"/>
    </location>
</feature>
<feature type="region of interest" description="Disordered" evidence="1">
    <location>
        <begin position="55"/>
        <end position="147"/>
    </location>
</feature>
<dbReference type="Pfam" id="PF04339">
    <property type="entry name" value="FemAB_like"/>
    <property type="match status" value="2"/>
</dbReference>
<dbReference type="InterPro" id="IPR016181">
    <property type="entry name" value="Acyl_CoA_acyltransferase"/>
</dbReference>
<feature type="region of interest" description="Disordered" evidence="1">
    <location>
        <begin position="1"/>
        <end position="29"/>
    </location>
</feature>
<dbReference type="Proteomes" id="UP000612055">
    <property type="component" value="Unassembled WGS sequence"/>
</dbReference>
<name>A0A835XEJ3_9CHLO</name>